<sequence>MRHPHSQVLPGGFGYPLGFASGFVVTAACIPVGDAARPAAAAIGLAILVAVVSAVTTVPAAAATTAVCWGFYDTFAIGVRGDLTFDQAAAVGLGVLVCACAVGLVTGAVSRARRRHATLVDAPFVPAPRQGSSPLWEKLSH</sequence>
<proteinExistence type="predicted"/>
<accession>A0A1H3K0C8</accession>
<dbReference type="Proteomes" id="UP000199529">
    <property type="component" value="Unassembled WGS sequence"/>
</dbReference>
<keyword evidence="1" id="KW-1133">Transmembrane helix</keyword>
<feature type="transmembrane region" description="Helical" evidence="1">
    <location>
        <begin position="12"/>
        <end position="33"/>
    </location>
</feature>
<gene>
    <name evidence="2" type="ORF">SAMN05216215_102716</name>
</gene>
<evidence type="ECO:0000313" key="2">
    <source>
        <dbReference type="EMBL" id="SDY45637.1"/>
    </source>
</evidence>
<keyword evidence="1" id="KW-0812">Transmembrane</keyword>
<dbReference type="AlphaFoldDB" id="A0A1H3K0C8"/>
<name>A0A1H3K0C8_9PSEU</name>
<evidence type="ECO:0000313" key="3">
    <source>
        <dbReference type="Proteomes" id="UP000199529"/>
    </source>
</evidence>
<evidence type="ECO:0008006" key="4">
    <source>
        <dbReference type="Google" id="ProtNLM"/>
    </source>
</evidence>
<dbReference type="RefSeq" id="WP_143061104.1">
    <property type="nucleotide sequence ID" value="NZ_FNOK01000027.1"/>
</dbReference>
<reference evidence="3" key="1">
    <citation type="submission" date="2016-10" db="EMBL/GenBank/DDBJ databases">
        <authorList>
            <person name="Varghese N."/>
            <person name="Submissions S."/>
        </authorList>
    </citation>
    <scope>NUCLEOTIDE SEQUENCE [LARGE SCALE GENOMIC DNA]</scope>
    <source>
        <strain evidence="3">CGMCC 4.3530</strain>
    </source>
</reference>
<evidence type="ECO:0000256" key="1">
    <source>
        <dbReference type="SAM" id="Phobius"/>
    </source>
</evidence>
<keyword evidence="1" id="KW-0472">Membrane</keyword>
<feature type="transmembrane region" description="Helical" evidence="1">
    <location>
        <begin position="45"/>
        <end position="72"/>
    </location>
</feature>
<keyword evidence="3" id="KW-1185">Reference proteome</keyword>
<dbReference type="OrthoDB" id="3692264at2"/>
<feature type="transmembrane region" description="Helical" evidence="1">
    <location>
        <begin position="88"/>
        <end position="109"/>
    </location>
</feature>
<dbReference type="PROSITE" id="PS51257">
    <property type="entry name" value="PROKAR_LIPOPROTEIN"/>
    <property type="match status" value="1"/>
</dbReference>
<protein>
    <recommendedName>
        <fullName evidence="4">DUF4118 domain-containing protein</fullName>
    </recommendedName>
</protein>
<dbReference type="EMBL" id="FNOK01000027">
    <property type="protein sequence ID" value="SDY45637.1"/>
    <property type="molecule type" value="Genomic_DNA"/>
</dbReference>
<organism evidence="2 3">
    <name type="scientific">Saccharopolyspora shandongensis</name>
    <dbReference type="NCBI Taxonomy" id="418495"/>
    <lineage>
        <taxon>Bacteria</taxon>
        <taxon>Bacillati</taxon>
        <taxon>Actinomycetota</taxon>
        <taxon>Actinomycetes</taxon>
        <taxon>Pseudonocardiales</taxon>
        <taxon>Pseudonocardiaceae</taxon>
        <taxon>Saccharopolyspora</taxon>
    </lineage>
</organism>